<gene>
    <name evidence="5" type="ORF">B843_04730</name>
</gene>
<name>W5Y0A5_9CORY</name>
<keyword evidence="1" id="KW-0805">Transcription regulation</keyword>
<evidence type="ECO:0000256" key="3">
    <source>
        <dbReference type="ARBA" id="ARBA00023163"/>
    </source>
</evidence>
<dbReference type="PANTHER" id="PTHR38445:SF9">
    <property type="entry name" value="HTH-TYPE TRANSCRIPTIONAL REPRESSOR YTRA"/>
    <property type="match status" value="1"/>
</dbReference>
<dbReference type="EMBL" id="CP004353">
    <property type="protein sequence ID" value="AHI22335.1"/>
    <property type="molecule type" value="Genomic_DNA"/>
</dbReference>
<dbReference type="SUPFAM" id="SSF46785">
    <property type="entry name" value="Winged helix' DNA-binding domain"/>
    <property type="match status" value="1"/>
</dbReference>
<dbReference type="PATRIC" id="fig|1224164.3.peg.940"/>
<evidence type="ECO:0000259" key="4">
    <source>
        <dbReference type="PROSITE" id="PS50949"/>
    </source>
</evidence>
<dbReference type="Gene3D" id="1.10.10.10">
    <property type="entry name" value="Winged helix-like DNA-binding domain superfamily/Winged helix DNA-binding domain"/>
    <property type="match status" value="1"/>
</dbReference>
<dbReference type="RefSeq" id="WP_025252372.1">
    <property type="nucleotide sequence ID" value="NZ_CP004353.1"/>
</dbReference>
<proteinExistence type="predicted"/>
<dbReference type="PROSITE" id="PS50949">
    <property type="entry name" value="HTH_GNTR"/>
    <property type="match status" value="1"/>
</dbReference>
<dbReference type="eggNOG" id="COG1725">
    <property type="taxonomic scope" value="Bacteria"/>
</dbReference>
<dbReference type="AlphaFoldDB" id="W5Y0A5"/>
<organism evidence="5 6">
    <name type="scientific">Corynebacterium vitaeruminis DSM 20294</name>
    <dbReference type="NCBI Taxonomy" id="1224164"/>
    <lineage>
        <taxon>Bacteria</taxon>
        <taxon>Bacillati</taxon>
        <taxon>Actinomycetota</taxon>
        <taxon>Actinomycetes</taxon>
        <taxon>Mycobacteriales</taxon>
        <taxon>Corynebacteriaceae</taxon>
        <taxon>Corynebacterium</taxon>
    </lineage>
</organism>
<feature type="domain" description="HTH gntR-type" evidence="4">
    <location>
        <begin position="11"/>
        <end position="79"/>
    </location>
</feature>
<dbReference type="STRING" id="1224164.B843_04730"/>
<evidence type="ECO:0000256" key="2">
    <source>
        <dbReference type="ARBA" id="ARBA00023125"/>
    </source>
</evidence>
<dbReference type="InterPro" id="IPR036388">
    <property type="entry name" value="WH-like_DNA-bd_sf"/>
</dbReference>
<sequence>MYISLDPDSDVPLFEQITRSVTLAIARGELRPGDQLASVRALATDFGINPATVQKAYEQLRLDGLIRTSEKRKSVVAPRPARPSAEREKRLSEELRALVARGVAQGIDVDSMYRQLRATNERTDLP</sequence>
<dbReference type="HOGENOM" id="CLU_017584_10_0_11"/>
<dbReference type="InterPro" id="IPR036390">
    <property type="entry name" value="WH_DNA-bd_sf"/>
</dbReference>
<keyword evidence="3" id="KW-0804">Transcription</keyword>
<dbReference type="SMART" id="SM00345">
    <property type="entry name" value="HTH_GNTR"/>
    <property type="match status" value="1"/>
</dbReference>
<keyword evidence="2" id="KW-0238">DNA-binding</keyword>
<accession>W5Y0A5</accession>
<dbReference type="InterPro" id="IPR000524">
    <property type="entry name" value="Tscrpt_reg_HTH_GntR"/>
</dbReference>
<protein>
    <submittedName>
        <fullName evidence="5">GntR family transcriptional regulator</fullName>
    </submittedName>
</protein>
<dbReference type="CDD" id="cd07377">
    <property type="entry name" value="WHTH_GntR"/>
    <property type="match status" value="1"/>
</dbReference>
<dbReference type="GO" id="GO:0003700">
    <property type="term" value="F:DNA-binding transcription factor activity"/>
    <property type="evidence" value="ECO:0007669"/>
    <property type="project" value="InterPro"/>
</dbReference>
<evidence type="ECO:0000313" key="6">
    <source>
        <dbReference type="Proteomes" id="UP000019222"/>
    </source>
</evidence>
<dbReference type="PANTHER" id="PTHR38445">
    <property type="entry name" value="HTH-TYPE TRANSCRIPTIONAL REPRESSOR YTRA"/>
    <property type="match status" value="1"/>
</dbReference>
<dbReference type="GO" id="GO:0003677">
    <property type="term" value="F:DNA binding"/>
    <property type="evidence" value="ECO:0007669"/>
    <property type="project" value="UniProtKB-KW"/>
</dbReference>
<reference evidence="5 6" key="1">
    <citation type="submission" date="2013-02" db="EMBL/GenBank/DDBJ databases">
        <title>The complete genome sequence of Corynebacterium vitaeruminis DSM 20294.</title>
        <authorList>
            <person name="Ruckert C."/>
            <person name="Albersmeier A."/>
            <person name="Kalinowski J."/>
        </authorList>
    </citation>
    <scope>NUCLEOTIDE SEQUENCE [LARGE SCALE GENOMIC DNA]</scope>
    <source>
        <strain evidence="6">ATCC 10234</strain>
    </source>
</reference>
<dbReference type="Proteomes" id="UP000019222">
    <property type="component" value="Chromosome"/>
</dbReference>
<dbReference type="Pfam" id="PF00392">
    <property type="entry name" value="GntR"/>
    <property type="match status" value="1"/>
</dbReference>
<keyword evidence="6" id="KW-1185">Reference proteome</keyword>
<evidence type="ECO:0000256" key="1">
    <source>
        <dbReference type="ARBA" id="ARBA00023015"/>
    </source>
</evidence>
<evidence type="ECO:0000313" key="5">
    <source>
        <dbReference type="EMBL" id="AHI22335.1"/>
    </source>
</evidence>
<dbReference type="KEGG" id="cvt:B843_04730"/>